<dbReference type="Gene3D" id="1.10.357.10">
    <property type="entry name" value="Tetracycline Repressor, domain 2"/>
    <property type="match status" value="1"/>
</dbReference>
<dbReference type="GO" id="GO:0003677">
    <property type="term" value="F:DNA binding"/>
    <property type="evidence" value="ECO:0007669"/>
    <property type="project" value="UniProtKB-UniRule"/>
</dbReference>
<dbReference type="OrthoDB" id="4726108at2"/>
<reference evidence="4 5" key="1">
    <citation type="submission" date="2019-07" db="EMBL/GenBank/DDBJ databases">
        <title>New species of Amycolatopsis and Streptomyces.</title>
        <authorList>
            <person name="Duangmal K."/>
            <person name="Teo W.F.A."/>
            <person name="Lipun K."/>
        </authorList>
    </citation>
    <scope>NUCLEOTIDE SEQUENCE [LARGE SCALE GENOMIC DNA]</scope>
    <source>
        <strain evidence="4 5">NBRC 109810</strain>
    </source>
</reference>
<dbReference type="GO" id="GO:0006355">
    <property type="term" value="P:regulation of DNA-templated transcription"/>
    <property type="evidence" value="ECO:0007669"/>
    <property type="project" value="UniProtKB-ARBA"/>
</dbReference>
<dbReference type="AlphaFoldDB" id="A0A5N8V6G2"/>
<dbReference type="EMBL" id="VJZD01000014">
    <property type="protein sequence ID" value="MPY30773.1"/>
    <property type="molecule type" value="Genomic_DNA"/>
</dbReference>
<dbReference type="Pfam" id="PF00440">
    <property type="entry name" value="TetR_N"/>
    <property type="match status" value="1"/>
</dbReference>
<evidence type="ECO:0000259" key="3">
    <source>
        <dbReference type="PROSITE" id="PS50977"/>
    </source>
</evidence>
<dbReference type="InterPro" id="IPR050109">
    <property type="entry name" value="HTH-type_TetR-like_transc_reg"/>
</dbReference>
<feature type="domain" description="HTH tetR-type" evidence="3">
    <location>
        <begin position="8"/>
        <end position="68"/>
    </location>
</feature>
<dbReference type="Proteomes" id="UP000325849">
    <property type="component" value="Unassembled WGS sequence"/>
</dbReference>
<evidence type="ECO:0000256" key="1">
    <source>
        <dbReference type="ARBA" id="ARBA00023125"/>
    </source>
</evidence>
<organism evidence="4 5">
    <name type="scientific">Streptomyces adustus</name>
    <dbReference type="NCBI Taxonomy" id="1609272"/>
    <lineage>
        <taxon>Bacteria</taxon>
        <taxon>Bacillati</taxon>
        <taxon>Actinomycetota</taxon>
        <taxon>Actinomycetes</taxon>
        <taxon>Kitasatosporales</taxon>
        <taxon>Streptomycetaceae</taxon>
        <taxon>Streptomyces</taxon>
    </lineage>
</organism>
<protein>
    <submittedName>
        <fullName evidence="4">TetR/AcrR family transcriptional regulator</fullName>
    </submittedName>
</protein>
<comment type="caution">
    <text evidence="4">The sequence shown here is derived from an EMBL/GenBank/DDBJ whole genome shotgun (WGS) entry which is preliminary data.</text>
</comment>
<sequence length="210" mass="23025">MTPSTGADSTRDRIVTAATAEFSRHGIAGARIERIAKAARTSKERLYAYFRSKEELYATVAADELTAVAEATRLDPTDLPGYAGRVHDYFTAHPDRLRLMNWGRLELGDGRPAAPDDPIQTTVRHKTEQLRNAQKAGHLDPAWDPADILVFVNQLAMSWAGQTDLMPADETERVRFLSARRAAIVAAVQRLFPAATVGQNSDLASPPSKT</sequence>
<dbReference type="InterPro" id="IPR001647">
    <property type="entry name" value="HTH_TetR"/>
</dbReference>
<evidence type="ECO:0000313" key="5">
    <source>
        <dbReference type="Proteomes" id="UP000325849"/>
    </source>
</evidence>
<feature type="DNA-binding region" description="H-T-H motif" evidence="2">
    <location>
        <begin position="31"/>
        <end position="50"/>
    </location>
</feature>
<dbReference type="InterPro" id="IPR009057">
    <property type="entry name" value="Homeodomain-like_sf"/>
</dbReference>
<dbReference type="Pfam" id="PF17926">
    <property type="entry name" value="TetR_C_21"/>
    <property type="match status" value="1"/>
</dbReference>
<name>A0A5N8V6G2_9ACTN</name>
<keyword evidence="5" id="KW-1185">Reference proteome</keyword>
<dbReference type="InterPro" id="IPR036271">
    <property type="entry name" value="Tet_transcr_reg_TetR-rel_C_sf"/>
</dbReference>
<dbReference type="PANTHER" id="PTHR30328:SF54">
    <property type="entry name" value="HTH-TYPE TRANSCRIPTIONAL REPRESSOR SCO4008"/>
    <property type="match status" value="1"/>
</dbReference>
<dbReference type="InterPro" id="IPR041467">
    <property type="entry name" value="Sco4008_C"/>
</dbReference>
<evidence type="ECO:0000313" key="4">
    <source>
        <dbReference type="EMBL" id="MPY30773.1"/>
    </source>
</evidence>
<keyword evidence="1 2" id="KW-0238">DNA-binding</keyword>
<dbReference type="SUPFAM" id="SSF46689">
    <property type="entry name" value="Homeodomain-like"/>
    <property type="match status" value="1"/>
</dbReference>
<dbReference type="SUPFAM" id="SSF48498">
    <property type="entry name" value="Tetracyclin repressor-like, C-terminal domain"/>
    <property type="match status" value="1"/>
</dbReference>
<dbReference type="PROSITE" id="PS50977">
    <property type="entry name" value="HTH_TETR_2"/>
    <property type="match status" value="1"/>
</dbReference>
<gene>
    <name evidence="4" type="ORF">FNH09_05440</name>
</gene>
<dbReference type="PRINTS" id="PR00455">
    <property type="entry name" value="HTHTETR"/>
</dbReference>
<dbReference type="PANTHER" id="PTHR30328">
    <property type="entry name" value="TRANSCRIPTIONAL REPRESSOR"/>
    <property type="match status" value="1"/>
</dbReference>
<accession>A0A5N8V6G2</accession>
<evidence type="ECO:0000256" key="2">
    <source>
        <dbReference type="PROSITE-ProRule" id="PRU00335"/>
    </source>
</evidence>
<dbReference type="RefSeq" id="WP_152885588.1">
    <property type="nucleotide sequence ID" value="NZ_VJZD01000014.1"/>
</dbReference>
<proteinExistence type="predicted"/>